<name>A0ABX1Q0K2_9RHOO</name>
<evidence type="ECO:0000313" key="7">
    <source>
        <dbReference type="EMBL" id="NMG44415.1"/>
    </source>
</evidence>
<feature type="compositionally biased region" description="Basic and acidic residues" evidence="5">
    <location>
        <begin position="213"/>
        <end position="230"/>
    </location>
</feature>
<evidence type="ECO:0000256" key="1">
    <source>
        <dbReference type="ARBA" id="ARBA00004141"/>
    </source>
</evidence>
<feature type="transmembrane region" description="Helical" evidence="6">
    <location>
        <begin position="98"/>
        <end position="117"/>
    </location>
</feature>
<sequence>MTESSPAYGLWSLVAINSAVFIVFAASFFKPRSSRDWRTLGMFSAFIVALFAEMYGFPLTIYLLSGWLATRFPGVDFLAHDAGHLLEVMFGWRANPHFGPFHIVSNILIAGGFWLLASAWKVLYAAQAAGTLATTGPYAHLRHPQYAAFVVIMAGFLLQWPTVITLAMFPVLVVAYVRLARDEERTAAATFGSEWQQYAQQTPAFFPLRTRHHPDPIADGRGDHSSGERS</sequence>
<organism evidence="7 8">
    <name type="scientific">Aromatoleum toluvorans</name>
    <dbReference type="NCBI Taxonomy" id="92002"/>
    <lineage>
        <taxon>Bacteria</taxon>
        <taxon>Pseudomonadati</taxon>
        <taxon>Pseudomonadota</taxon>
        <taxon>Betaproteobacteria</taxon>
        <taxon>Rhodocyclales</taxon>
        <taxon>Rhodocyclaceae</taxon>
        <taxon>Aromatoleum</taxon>
    </lineage>
</organism>
<dbReference type="PANTHER" id="PTHR43847:SF1">
    <property type="entry name" value="BLL3993 PROTEIN"/>
    <property type="match status" value="1"/>
</dbReference>
<dbReference type="RefSeq" id="WP_169256274.1">
    <property type="nucleotide sequence ID" value="NZ_WTVN01000016.1"/>
</dbReference>
<keyword evidence="8" id="KW-1185">Reference proteome</keyword>
<dbReference type="Proteomes" id="UP000623795">
    <property type="component" value="Unassembled WGS sequence"/>
</dbReference>
<protein>
    <submittedName>
        <fullName evidence="7">Isoprenylcysteine carboxylmethyltransferase family protein</fullName>
    </submittedName>
</protein>
<accession>A0ABX1Q0K2</accession>
<evidence type="ECO:0000256" key="2">
    <source>
        <dbReference type="ARBA" id="ARBA00022692"/>
    </source>
</evidence>
<dbReference type="Gene3D" id="1.20.120.1630">
    <property type="match status" value="1"/>
</dbReference>
<evidence type="ECO:0000256" key="4">
    <source>
        <dbReference type="ARBA" id="ARBA00023136"/>
    </source>
</evidence>
<keyword evidence="4 6" id="KW-0472">Membrane</keyword>
<keyword evidence="2 6" id="KW-0812">Transmembrane</keyword>
<dbReference type="EMBL" id="WTVN01000016">
    <property type="protein sequence ID" value="NMG44415.1"/>
    <property type="molecule type" value="Genomic_DNA"/>
</dbReference>
<dbReference type="Pfam" id="PF04140">
    <property type="entry name" value="ICMT"/>
    <property type="match status" value="1"/>
</dbReference>
<feature type="transmembrane region" description="Helical" evidence="6">
    <location>
        <begin position="6"/>
        <end position="29"/>
    </location>
</feature>
<evidence type="ECO:0000256" key="3">
    <source>
        <dbReference type="ARBA" id="ARBA00022989"/>
    </source>
</evidence>
<gene>
    <name evidence="7" type="ORF">GPA22_11820</name>
</gene>
<comment type="subcellular location">
    <subcellularLocation>
        <location evidence="1">Membrane</location>
        <topology evidence="1">Multi-pass membrane protein</topology>
    </subcellularLocation>
</comment>
<dbReference type="InterPro" id="IPR007269">
    <property type="entry name" value="ICMT_MeTrfase"/>
</dbReference>
<feature type="region of interest" description="Disordered" evidence="5">
    <location>
        <begin position="209"/>
        <end position="230"/>
    </location>
</feature>
<proteinExistence type="predicted"/>
<evidence type="ECO:0000256" key="5">
    <source>
        <dbReference type="SAM" id="MobiDB-lite"/>
    </source>
</evidence>
<feature type="transmembrane region" description="Helical" evidence="6">
    <location>
        <begin position="41"/>
        <end position="64"/>
    </location>
</feature>
<evidence type="ECO:0000313" key="8">
    <source>
        <dbReference type="Proteomes" id="UP000623795"/>
    </source>
</evidence>
<comment type="caution">
    <text evidence="7">The sequence shown here is derived from an EMBL/GenBank/DDBJ whole genome shotgun (WGS) entry which is preliminary data.</text>
</comment>
<feature type="transmembrane region" description="Helical" evidence="6">
    <location>
        <begin position="146"/>
        <end position="177"/>
    </location>
</feature>
<feature type="transmembrane region" description="Helical" evidence="6">
    <location>
        <begin position="122"/>
        <end position="140"/>
    </location>
</feature>
<keyword evidence="3 6" id="KW-1133">Transmembrane helix</keyword>
<dbReference type="InterPro" id="IPR052527">
    <property type="entry name" value="Metal_cation-efflux_comp"/>
</dbReference>
<dbReference type="PANTHER" id="PTHR43847">
    <property type="entry name" value="BLL3993 PROTEIN"/>
    <property type="match status" value="1"/>
</dbReference>
<evidence type="ECO:0000256" key="6">
    <source>
        <dbReference type="SAM" id="Phobius"/>
    </source>
</evidence>
<reference evidence="7 8" key="1">
    <citation type="submission" date="2019-12" db="EMBL/GenBank/DDBJ databases">
        <title>Comparative genomics gives insights into the taxonomy of the Azoarcus-Aromatoleum group and reveals separate origins of nif in the plant-associated Azoarcus and non-plant-associated Aromatoleum sub-groups.</title>
        <authorList>
            <person name="Lafos M."/>
            <person name="Maluk M."/>
            <person name="Batista M."/>
            <person name="Junghare M."/>
            <person name="Carmona M."/>
            <person name="Faoro H."/>
            <person name="Cruz L.M."/>
            <person name="Battistoni F."/>
            <person name="De Souza E."/>
            <person name="Pedrosa F."/>
            <person name="Chen W.-M."/>
            <person name="Poole P.S."/>
            <person name="Dixon R.A."/>
            <person name="James E.K."/>
        </authorList>
    </citation>
    <scope>NUCLEOTIDE SEQUENCE [LARGE SCALE GENOMIC DNA]</scope>
    <source>
        <strain evidence="7 8">Td21</strain>
    </source>
</reference>